<dbReference type="EMBL" id="VGLS01000450">
    <property type="protein sequence ID" value="MBM3224980.1"/>
    <property type="molecule type" value="Genomic_DNA"/>
</dbReference>
<feature type="domain" description="D-isomer specific 2-hydroxyacid dehydrogenase catalytic" evidence="2">
    <location>
        <begin position="12"/>
        <end position="117"/>
    </location>
</feature>
<evidence type="ECO:0000256" key="1">
    <source>
        <dbReference type="ARBA" id="ARBA00023002"/>
    </source>
</evidence>
<protein>
    <submittedName>
        <fullName evidence="3">D-glycerate dehydrogenase</fullName>
    </submittedName>
</protein>
<feature type="non-terminal residue" evidence="3">
    <location>
        <position position="126"/>
    </location>
</feature>
<sequence length="126" mass="13323">MGGGSVRMKPCVLITRVIPEPALAIVREVCEVQLDLLDRPLTPAALQQAVVGKQGVLSLVTDRIDARVLEAATELKVVSTVAVGYDNIDVDAATRCGVLITNTPGVVTESTADLTWSLLCAVARRI</sequence>
<organism evidence="3 4">
    <name type="scientific">Tectimicrobiota bacterium</name>
    <dbReference type="NCBI Taxonomy" id="2528274"/>
    <lineage>
        <taxon>Bacteria</taxon>
        <taxon>Pseudomonadati</taxon>
        <taxon>Nitrospinota/Tectimicrobiota group</taxon>
        <taxon>Candidatus Tectimicrobiota</taxon>
    </lineage>
</organism>
<evidence type="ECO:0000313" key="4">
    <source>
        <dbReference type="Proteomes" id="UP000712673"/>
    </source>
</evidence>
<dbReference type="InterPro" id="IPR050223">
    <property type="entry name" value="D-isomer_2-hydroxyacid_DH"/>
</dbReference>
<keyword evidence="1" id="KW-0560">Oxidoreductase</keyword>
<dbReference type="GO" id="GO:0051287">
    <property type="term" value="F:NAD binding"/>
    <property type="evidence" value="ECO:0007669"/>
    <property type="project" value="InterPro"/>
</dbReference>
<dbReference type="Proteomes" id="UP000712673">
    <property type="component" value="Unassembled WGS sequence"/>
</dbReference>
<comment type="caution">
    <text evidence="3">The sequence shown here is derived from an EMBL/GenBank/DDBJ whole genome shotgun (WGS) entry which is preliminary data.</text>
</comment>
<dbReference type="GO" id="GO:0005829">
    <property type="term" value="C:cytosol"/>
    <property type="evidence" value="ECO:0007669"/>
    <property type="project" value="TreeGrafter"/>
</dbReference>
<dbReference type="GO" id="GO:0016618">
    <property type="term" value="F:hydroxypyruvate reductase [NAD(P)H] activity"/>
    <property type="evidence" value="ECO:0007669"/>
    <property type="project" value="TreeGrafter"/>
</dbReference>
<dbReference type="AlphaFoldDB" id="A0A937W4D8"/>
<dbReference type="GO" id="GO:0030267">
    <property type="term" value="F:glyoxylate reductase (NADPH) activity"/>
    <property type="evidence" value="ECO:0007669"/>
    <property type="project" value="TreeGrafter"/>
</dbReference>
<dbReference type="PANTHER" id="PTHR10996">
    <property type="entry name" value="2-HYDROXYACID DEHYDROGENASE-RELATED"/>
    <property type="match status" value="1"/>
</dbReference>
<dbReference type="PANTHER" id="PTHR10996:SF283">
    <property type="entry name" value="GLYOXYLATE_HYDROXYPYRUVATE REDUCTASE B"/>
    <property type="match status" value="1"/>
</dbReference>
<reference evidence="3" key="1">
    <citation type="submission" date="2019-03" db="EMBL/GenBank/DDBJ databases">
        <title>Lake Tanganyika Metagenome-Assembled Genomes (MAGs).</title>
        <authorList>
            <person name="Tran P."/>
        </authorList>
    </citation>
    <scope>NUCLEOTIDE SEQUENCE</scope>
    <source>
        <strain evidence="3">K_DeepCast_65m_m2_066</strain>
    </source>
</reference>
<accession>A0A937W4D8</accession>
<dbReference type="InterPro" id="IPR006139">
    <property type="entry name" value="D-isomer_2_OHA_DH_cat_dom"/>
</dbReference>
<evidence type="ECO:0000259" key="2">
    <source>
        <dbReference type="Pfam" id="PF00389"/>
    </source>
</evidence>
<dbReference type="Pfam" id="PF00389">
    <property type="entry name" value="2-Hacid_dh"/>
    <property type="match status" value="1"/>
</dbReference>
<gene>
    <name evidence="3" type="ORF">FJZ47_14415</name>
</gene>
<evidence type="ECO:0000313" key="3">
    <source>
        <dbReference type="EMBL" id="MBM3224980.1"/>
    </source>
</evidence>
<name>A0A937W4D8_UNCTE</name>
<dbReference type="SUPFAM" id="SSF52283">
    <property type="entry name" value="Formate/glycerate dehydrogenase catalytic domain-like"/>
    <property type="match status" value="1"/>
</dbReference>
<proteinExistence type="predicted"/>
<dbReference type="Gene3D" id="3.40.50.720">
    <property type="entry name" value="NAD(P)-binding Rossmann-like Domain"/>
    <property type="match status" value="1"/>
</dbReference>